<dbReference type="RefSeq" id="WP_034758430.1">
    <property type="nucleotide sequence ID" value="NZ_CCDN010000001.1"/>
</dbReference>
<evidence type="ECO:0000313" key="1">
    <source>
        <dbReference type="EMBL" id="QHE61972.1"/>
    </source>
</evidence>
<dbReference type="GeneID" id="77235882"/>
<dbReference type="KEGG" id="bvq:FHE72_13820"/>
<sequence>MRVILLAVLSFLLMTSNAYGMKVPKVNLHISQEEYAISFLPVEKGEVAVLHLASGNHYLINTGSFKDRRQLYYYFNQIHIRSIKGLIITEKNEVDVRMIVELVKKFGIEEIIVGKSLETLMPKRVSRFLHTIQEDQTCTFSDELTMRALHEGNEKREGLDFSFTFFQHRFLWLSSQSSHAEGVLLSKPLKNVNIVKLPVHAKSEGMSHRLLKHVDPQTAILYRSKERLLNGEMLEAINEAWIDLYLTGQHGLIAVKFNRRNYEVLTFDQEDGVFKEGG</sequence>
<dbReference type="InterPro" id="IPR036866">
    <property type="entry name" value="RibonucZ/Hydroxyglut_hydro"/>
</dbReference>
<dbReference type="EMBL" id="CP047394">
    <property type="protein sequence ID" value="QHE61972.1"/>
    <property type="molecule type" value="Genomic_DNA"/>
</dbReference>
<dbReference type="Gene3D" id="3.60.15.10">
    <property type="entry name" value="Ribonuclease Z/Hydroxyacylglutathione hydrolase-like"/>
    <property type="match status" value="1"/>
</dbReference>
<dbReference type="AlphaFoldDB" id="A0A6I6USR2"/>
<proteinExistence type="predicted"/>
<name>A0A6I6USR2_9BACI</name>
<evidence type="ECO:0000313" key="2">
    <source>
        <dbReference type="Proteomes" id="UP000465062"/>
    </source>
</evidence>
<accession>A0A6I6USR2</accession>
<gene>
    <name evidence="1" type="ORF">FHE72_13820</name>
</gene>
<dbReference type="Proteomes" id="UP000465062">
    <property type="component" value="Chromosome"/>
</dbReference>
<organism evidence="1 2">
    <name type="scientific">Rossellomorea vietnamensis</name>
    <dbReference type="NCBI Taxonomy" id="218284"/>
    <lineage>
        <taxon>Bacteria</taxon>
        <taxon>Bacillati</taxon>
        <taxon>Bacillota</taxon>
        <taxon>Bacilli</taxon>
        <taxon>Bacillales</taxon>
        <taxon>Bacillaceae</taxon>
        <taxon>Rossellomorea</taxon>
    </lineage>
</organism>
<protein>
    <submittedName>
        <fullName evidence="1">Uncharacterized protein</fullName>
    </submittedName>
</protein>
<reference evidence="1 2" key="1">
    <citation type="submission" date="2019-06" db="EMBL/GenBank/DDBJ databases">
        <title>An operon consisting of a P-type ATPase gene and a transcriptional regular gene given the different cadmium resistance in Bacillus vietamensis 151-6 and Bacillus marisflavi 151-25.</title>
        <authorList>
            <person name="Yu X."/>
        </authorList>
    </citation>
    <scope>NUCLEOTIDE SEQUENCE [LARGE SCALE GENOMIC DNA]</scope>
    <source>
        <strain evidence="1 2">151-6</strain>
    </source>
</reference>